<dbReference type="HOGENOM" id="CLU_156017_0_0_1"/>
<dbReference type="VEuPathDB" id="FungiDB:SCHCODRAFT_02616754"/>
<feature type="region of interest" description="Disordered" evidence="1">
    <location>
        <begin position="1"/>
        <end position="63"/>
    </location>
</feature>
<dbReference type="eggNOG" id="ENOG502T0N0">
    <property type="taxonomic scope" value="Eukaryota"/>
</dbReference>
<dbReference type="OrthoDB" id="3361009at2759"/>
<dbReference type="GeneID" id="9586015"/>
<sequence>MSTPISKETAARSEHPQGVVIDPQTDDKATAYHPTMPSQVAEPTRTNSVPQQASTMPGDGAGVHEKVPFKEQVIAAAKKTRGTVLGKPELKEEAQQILDGEQSGLHGGEGPKK</sequence>
<dbReference type="OMA" id="QAPFKER"/>
<dbReference type="EMBL" id="GL377304">
    <property type="protein sequence ID" value="EFI99172.1"/>
    <property type="molecule type" value="Genomic_DNA"/>
</dbReference>
<accession>D8PY06</accession>
<name>D8PY06_SCHCM</name>
<gene>
    <name evidence="2" type="ORF">SCHCODRAFT_233738</name>
</gene>
<evidence type="ECO:0000313" key="2">
    <source>
        <dbReference type="EMBL" id="EFI99172.1"/>
    </source>
</evidence>
<feature type="compositionally biased region" description="Polar residues" evidence="1">
    <location>
        <begin position="44"/>
        <end position="55"/>
    </location>
</feature>
<proteinExistence type="predicted"/>
<reference evidence="2 3" key="1">
    <citation type="journal article" date="2010" name="Nat. Biotechnol.">
        <title>Genome sequence of the model mushroom Schizophyllum commune.</title>
        <authorList>
            <person name="Ohm R.A."/>
            <person name="de Jong J.F."/>
            <person name="Lugones L.G."/>
            <person name="Aerts A."/>
            <person name="Kothe E."/>
            <person name="Stajich J.E."/>
            <person name="de Vries R.P."/>
            <person name="Record E."/>
            <person name="Levasseur A."/>
            <person name="Baker S.E."/>
            <person name="Bartholomew K.A."/>
            <person name="Coutinho P.M."/>
            <person name="Erdmann S."/>
            <person name="Fowler T.J."/>
            <person name="Gathman A.C."/>
            <person name="Lombard V."/>
            <person name="Henrissat B."/>
            <person name="Knabe N."/>
            <person name="Kuees U."/>
            <person name="Lilly W.W."/>
            <person name="Lindquist E."/>
            <person name="Lucas S."/>
            <person name="Magnuson J.K."/>
            <person name="Piumi F."/>
            <person name="Raudaskoski M."/>
            <person name="Salamov A."/>
            <person name="Schmutz J."/>
            <person name="Schwarze F.W.M.R."/>
            <person name="vanKuyk P.A."/>
            <person name="Horton J.S."/>
            <person name="Grigoriev I.V."/>
            <person name="Woesten H.A.B."/>
        </authorList>
    </citation>
    <scope>NUCLEOTIDE SEQUENCE [LARGE SCALE GENOMIC DNA]</scope>
    <source>
        <strain evidence="3">H4-8 / FGSC 9210</strain>
    </source>
</reference>
<dbReference type="KEGG" id="scm:SCHCO_02616754"/>
<keyword evidence="3" id="KW-1185">Reference proteome</keyword>
<dbReference type="InParanoid" id="D8PY06"/>
<protein>
    <submittedName>
        <fullName evidence="2">Uncharacterized protein</fullName>
    </submittedName>
</protein>
<evidence type="ECO:0000313" key="3">
    <source>
        <dbReference type="Proteomes" id="UP000007431"/>
    </source>
</evidence>
<dbReference type="RefSeq" id="XP_003034075.1">
    <property type="nucleotide sequence ID" value="XM_003034029.1"/>
</dbReference>
<organism evidence="3">
    <name type="scientific">Schizophyllum commune (strain H4-8 / FGSC 9210)</name>
    <name type="common">Split gill fungus</name>
    <dbReference type="NCBI Taxonomy" id="578458"/>
    <lineage>
        <taxon>Eukaryota</taxon>
        <taxon>Fungi</taxon>
        <taxon>Dikarya</taxon>
        <taxon>Basidiomycota</taxon>
        <taxon>Agaricomycotina</taxon>
        <taxon>Agaricomycetes</taxon>
        <taxon>Agaricomycetidae</taxon>
        <taxon>Agaricales</taxon>
        <taxon>Schizophyllaceae</taxon>
        <taxon>Schizophyllum</taxon>
    </lineage>
</organism>
<evidence type="ECO:0000256" key="1">
    <source>
        <dbReference type="SAM" id="MobiDB-lite"/>
    </source>
</evidence>
<dbReference type="AlphaFoldDB" id="D8PY06"/>
<dbReference type="Proteomes" id="UP000007431">
    <property type="component" value="Unassembled WGS sequence"/>
</dbReference>